<name>A0ACC2S968_9FUNG</name>
<keyword evidence="2" id="KW-1185">Reference proteome</keyword>
<dbReference type="Proteomes" id="UP001165960">
    <property type="component" value="Unassembled WGS sequence"/>
</dbReference>
<dbReference type="EMBL" id="QTSX02005704">
    <property type="protein sequence ID" value="KAJ9058838.1"/>
    <property type="molecule type" value="Genomic_DNA"/>
</dbReference>
<evidence type="ECO:0000313" key="1">
    <source>
        <dbReference type="EMBL" id="KAJ9058838.1"/>
    </source>
</evidence>
<accession>A0ACC2S968</accession>
<organism evidence="1 2">
    <name type="scientific">Entomophthora muscae</name>
    <dbReference type="NCBI Taxonomy" id="34485"/>
    <lineage>
        <taxon>Eukaryota</taxon>
        <taxon>Fungi</taxon>
        <taxon>Fungi incertae sedis</taxon>
        <taxon>Zoopagomycota</taxon>
        <taxon>Entomophthoromycotina</taxon>
        <taxon>Entomophthoromycetes</taxon>
        <taxon>Entomophthorales</taxon>
        <taxon>Entomophthoraceae</taxon>
        <taxon>Entomophthora</taxon>
    </lineage>
</organism>
<protein>
    <submittedName>
        <fullName evidence="1">Uncharacterized protein</fullName>
    </submittedName>
</protein>
<reference evidence="1" key="1">
    <citation type="submission" date="2022-04" db="EMBL/GenBank/DDBJ databases">
        <title>Genome of the entomopathogenic fungus Entomophthora muscae.</title>
        <authorList>
            <person name="Elya C."/>
            <person name="Lovett B.R."/>
            <person name="Lee E."/>
            <person name="Macias A.M."/>
            <person name="Hajek A.E."/>
            <person name="De Bivort B.L."/>
            <person name="Kasson M.T."/>
            <person name="De Fine Licht H.H."/>
            <person name="Stajich J.E."/>
        </authorList>
    </citation>
    <scope>NUCLEOTIDE SEQUENCE</scope>
    <source>
        <strain evidence="1">Berkeley</strain>
    </source>
</reference>
<gene>
    <name evidence="1" type="ORF">DSO57_1008059</name>
</gene>
<comment type="caution">
    <text evidence="1">The sequence shown here is derived from an EMBL/GenBank/DDBJ whole genome shotgun (WGS) entry which is preliminary data.</text>
</comment>
<sequence length="105" mass="11847">MNTLIFDPTESLPQPSLYRSKYPQKALLINLHLSLLELLPGLLHEEDSPLSELPVEELQPISWPSPGSQGQSTQRTPWLLAGMALMRVNSYFPQLFFTSSLWAPV</sequence>
<proteinExistence type="predicted"/>
<evidence type="ECO:0000313" key="2">
    <source>
        <dbReference type="Proteomes" id="UP001165960"/>
    </source>
</evidence>